<feature type="domain" description="PLD phosphodiesterase" evidence="8">
    <location>
        <begin position="186"/>
        <end position="213"/>
    </location>
</feature>
<dbReference type="Pfam" id="PF13091">
    <property type="entry name" value="PLDc_2"/>
    <property type="match status" value="2"/>
</dbReference>
<dbReference type="Gene3D" id="3.30.870.10">
    <property type="entry name" value="Endonuclease Chain A"/>
    <property type="match status" value="2"/>
</dbReference>
<dbReference type="GO" id="GO:0016891">
    <property type="term" value="F:RNA endonuclease activity producing 5'-phosphomonoesters, hydrolytic mechanism"/>
    <property type="evidence" value="ECO:0007669"/>
    <property type="project" value="TreeGrafter"/>
</dbReference>
<protein>
    <recommendedName>
        <fullName evidence="3">phospholipase D</fullName>
        <ecNumber evidence="3">3.1.4.4</ecNumber>
    </recommendedName>
</protein>
<keyword evidence="5" id="KW-0442">Lipid degradation</keyword>
<comment type="caution">
    <text evidence="9">The sequence shown here is derived from an EMBL/GenBank/DDBJ whole genome shotgun (WGS) entry which is preliminary data.</text>
</comment>
<evidence type="ECO:0000256" key="2">
    <source>
        <dbReference type="ARBA" id="ARBA00008664"/>
    </source>
</evidence>
<dbReference type="PROSITE" id="PS50035">
    <property type="entry name" value="PLD"/>
    <property type="match status" value="2"/>
</dbReference>
<dbReference type="Pfam" id="PF12836">
    <property type="entry name" value="HHH_3"/>
    <property type="match status" value="1"/>
</dbReference>
<keyword evidence="7" id="KW-0732">Signal</keyword>
<dbReference type="Proteomes" id="UP001050975">
    <property type="component" value="Unassembled WGS sequence"/>
</dbReference>
<dbReference type="EC" id="3.1.4.4" evidence="3"/>
<evidence type="ECO:0000313" key="9">
    <source>
        <dbReference type="EMBL" id="GET35862.1"/>
    </source>
</evidence>
<evidence type="ECO:0000256" key="4">
    <source>
        <dbReference type="ARBA" id="ARBA00022801"/>
    </source>
</evidence>
<proteinExistence type="inferred from homology"/>
<comment type="catalytic activity">
    <reaction evidence="1">
        <text>a 1,2-diacyl-sn-glycero-3-phosphocholine + H2O = a 1,2-diacyl-sn-glycero-3-phosphate + choline + H(+)</text>
        <dbReference type="Rhea" id="RHEA:14445"/>
        <dbReference type="ChEBI" id="CHEBI:15354"/>
        <dbReference type="ChEBI" id="CHEBI:15377"/>
        <dbReference type="ChEBI" id="CHEBI:15378"/>
        <dbReference type="ChEBI" id="CHEBI:57643"/>
        <dbReference type="ChEBI" id="CHEBI:58608"/>
        <dbReference type="EC" id="3.1.4.4"/>
    </reaction>
</comment>
<dbReference type="GO" id="GO:0016042">
    <property type="term" value="P:lipid catabolic process"/>
    <property type="evidence" value="ECO:0007669"/>
    <property type="project" value="UniProtKB-KW"/>
</dbReference>
<dbReference type="Gene3D" id="1.10.150.320">
    <property type="entry name" value="Photosystem II 12 kDa extrinsic protein"/>
    <property type="match status" value="1"/>
</dbReference>
<name>A0AAV3X934_9CYAN</name>
<dbReference type="InterPro" id="IPR051406">
    <property type="entry name" value="PLD_domain"/>
</dbReference>
<gene>
    <name evidence="9" type="ORF">MiSe_06100</name>
</gene>
<evidence type="ECO:0000256" key="1">
    <source>
        <dbReference type="ARBA" id="ARBA00000798"/>
    </source>
</evidence>
<dbReference type="SUPFAM" id="SSF47781">
    <property type="entry name" value="RuvA domain 2-like"/>
    <property type="match status" value="1"/>
</dbReference>
<evidence type="ECO:0000259" key="8">
    <source>
        <dbReference type="PROSITE" id="PS50035"/>
    </source>
</evidence>
<dbReference type="SUPFAM" id="SSF56024">
    <property type="entry name" value="Phospholipase D/nuclease"/>
    <property type="match status" value="2"/>
</dbReference>
<dbReference type="EMBL" id="BLAY01000005">
    <property type="protein sequence ID" value="GET35862.1"/>
    <property type="molecule type" value="Genomic_DNA"/>
</dbReference>
<dbReference type="CDD" id="cd09116">
    <property type="entry name" value="PLDc_Nuc_like"/>
    <property type="match status" value="1"/>
</dbReference>
<dbReference type="PANTHER" id="PTHR43856:SF1">
    <property type="entry name" value="MITOCHONDRIAL CARDIOLIPIN HYDROLASE"/>
    <property type="match status" value="1"/>
</dbReference>
<dbReference type="InterPro" id="IPR010994">
    <property type="entry name" value="RuvA_2-like"/>
</dbReference>
<dbReference type="GO" id="GO:0006793">
    <property type="term" value="P:phosphorus metabolic process"/>
    <property type="evidence" value="ECO:0007669"/>
    <property type="project" value="UniProtKB-ARBA"/>
</dbReference>
<comment type="similarity">
    <text evidence="2">Belongs to the phospholipase D family.</text>
</comment>
<dbReference type="GO" id="GO:0003677">
    <property type="term" value="F:DNA binding"/>
    <property type="evidence" value="ECO:0007669"/>
    <property type="project" value="InterPro"/>
</dbReference>
<dbReference type="AlphaFoldDB" id="A0AAV3X934"/>
<dbReference type="InterPro" id="IPR001736">
    <property type="entry name" value="PLipase_D/transphosphatidylase"/>
</dbReference>
<dbReference type="CDD" id="cd09173">
    <property type="entry name" value="PLDc_Nuc_like_unchar1_2"/>
    <property type="match status" value="1"/>
</dbReference>
<dbReference type="GO" id="GO:0006281">
    <property type="term" value="P:DNA repair"/>
    <property type="evidence" value="ECO:0007669"/>
    <property type="project" value="InterPro"/>
</dbReference>
<dbReference type="PANTHER" id="PTHR43856">
    <property type="entry name" value="CARDIOLIPIN HYDROLASE"/>
    <property type="match status" value="1"/>
</dbReference>
<evidence type="ECO:0000256" key="6">
    <source>
        <dbReference type="ARBA" id="ARBA00023098"/>
    </source>
</evidence>
<accession>A0AAV3X934</accession>
<keyword evidence="6" id="KW-0443">Lipid metabolism</keyword>
<feature type="signal peptide" evidence="7">
    <location>
        <begin position="1"/>
        <end position="22"/>
    </location>
</feature>
<organism evidence="9 10">
    <name type="scientific">Microseira wollei NIES-4236</name>
    <dbReference type="NCBI Taxonomy" id="2530354"/>
    <lineage>
        <taxon>Bacteria</taxon>
        <taxon>Bacillati</taxon>
        <taxon>Cyanobacteriota</taxon>
        <taxon>Cyanophyceae</taxon>
        <taxon>Oscillatoriophycideae</taxon>
        <taxon>Aerosakkonematales</taxon>
        <taxon>Aerosakkonemataceae</taxon>
        <taxon>Microseira</taxon>
    </lineage>
</organism>
<evidence type="ECO:0000256" key="3">
    <source>
        <dbReference type="ARBA" id="ARBA00012027"/>
    </source>
</evidence>
<sequence length="549" mass="60978">MFSLSSCLRLGGIVLLALTTTACQQVQSQNTRPQPLPQDAFVEVYFNHSQAAEYIEPLRNQRRDGDNLEQIIVDAIASANSTIDIAVQEFRLPQIAKALAERKKAGVKVRIILENNYSRPFSSLTATEVEKLPERERDRYQEFRQLIDRDRDNNITPDEINNRDALVILKKAGIPIIDDTADGSKGSSLMHHKFVIVDGVKVIVTSANFTTSDIHGDFKNTSSLGNANNLLKITSSELAALFTQEFNIMWGDGPGGKPDSQFGVKKPDRPAQQIQLGDTTVSLQFSPTSLRLGWDESSNGLIGKTLKTATTTIDLALFVFSEQNLVNILETSHQQGVQVRALIDPDFAYRSYSEALDMMGVAFANKCKYEPHNRPWGNPISTVGVPQLLKGDLLHHKFGLIDDIIVITGSHNWSLAADRNNDETVLVIQSQTVAAHFKREFERLYGNAVLGVPDWMQRKIKVQQQQCPQIITASPNQSQNLSPQSQEQKVNLNTASIAELESLPGVGAKLAREIIQARQQKPFTSLEDLDKVPGVGSSKLEKLRDRVTW</sequence>
<dbReference type="RefSeq" id="WP_226574656.1">
    <property type="nucleotide sequence ID" value="NZ_BLAY01000005.1"/>
</dbReference>
<keyword evidence="10" id="KW-1185">Reference proteome</keyword>
<keyword evidence="4" id="KW-0378">Hydrolase</keyword>
<dbReference type="SMART" id="SM00155">
    <property type="entry name" value="PLDc"/>
    <property type="match status" value="2"/>
</dbReference>
<evidence type="ECO:0000256" key="5">
    <source>
        <dbReference type="ARBA" id="ARBA00022963"/>
    </source>
</evidence>
<dbReference type="InterPro" id="IPR003583">
    <property type="entry name" value="Hlx-hairpin-Hlx_DNA-bd_motif"/>
</dbReference>
<dbReference type="InterPro" id="IPR018247">
    <property type="entry name" value="EF_Hand_1_Ca_BS"/>
</dbReference>
<dbReference type="PROSITE" id="PS00018">
    <property type="entry name" value="EF_HAND_1"/>
    <property type="match status" value="1"/>
</dbReference>
<dbReference type="SMART" id="SM00278">
    <property type="entry name" value="HhH1"/>
    <property type="match status" value="2"/>
</dbReference>
<dbReference type="InterPro" id="IPR025202">
    <property type="entry name" value="PLD-like_dom"/>
</dbReference>
<evidence type="ECO:0000256" key="7">
    <source>
        <dbReference type="SAM" id="SignalP"/>
    </source>
</evidence>
<evidence type="ECO:0000313" key="10">
    <source>
        <dbReference type="Proteomes" id="UP001050975"/>
    </source>
</evidence>
<feature type="domain" description="PLD phosphodiesterase" evidence="8">
    <location>
        <begin position="390"/>
        <end position="417"/>
    </location>
</feature>
<reference evidence="9" key="1">
    <citation type="submission" date="2019-10" db="EMBL/GenBank/DDBJ databases">
        <title>Draft genome sequece of Microseira wollei NIES-4236.</title>
        <authorList>
            <person name="Yamaguchi H."/>
            <person name="Suzuki S."/>
            <person name="Kawachi M."/>
        </authorList>
    </citation>
    <scope>NUCLEOTIDE SEQUENCE</scope>
    <source>
        <strain evidence="9">NIES-4236</strain>
    </source>
</reference>
<feature type="chain" id="PRO_5043618457" description="phospholipase D" evidence="7">
    <location>
        <begin position="23"/>
        <end position="549"/>
    </location>
</feature>
<dbReference type="GO" id="GO:0004630">
    <property type="term" value="F:phospholipase D activity"/>
    <property type="evidence" value="ECO:0007669"/>
    <property type="project" value="UniProtKB-EC"/>
</dbReference>